<organism evidence="2 3">
    <name type="scientific">Paludisphaera borealis</name>
    <dbReference type="NCBI Taxonomy" id="1387353"/>
    <lineage>
        <taxon>Bacteria</taxon>
        <taxon>Pseudomonadati</taxon>
        <taxon>Planctomycetota</taxon>
        <taxon>Planctomycetia</taxon>
        <taxon>Isosphaerales</taxon>
        <taxon>Isosphaeraceae</taxon>
        <taxon>Paludisphaera</taxon>
    </lineage>
</organism>
<name>A0A1U7CRV5_9BACT</name>
<evidence type="ECO:0000313" key="3">
    <source>
        <dbReference type="Proteomes" id="UP000186309"/>
    </source>
</evidence>
<dbReference type="STRING" id="1387353.BSF38_03202"/>
<sequence>MSHDDLAAGKARGVARRKVSFVTTLEDLEGRVLLSAVRHVRPNHAVVRQVSRPKPKVQVKAHAQVQIPRRLQAMNALRMRNPTINIQQSVNVNPTVNVAPATANSTSNSTSNPTNTTSYHDALATAGVTPPTTPGTAGAATTTTPPPTTTPPATSTTTTPPTTPPAKTPANPSGQQGSGTWTSINNPPVVTPPSTSTPPTTTTPPPTTTPPTTTPPATSTPPTTTTPPPTNPPPVTPPPAPTFPDGTILRNEQTGELGWYSGAARHLISPPVAAKMGITQAQTTSVTATVFKAVPKGNDYFPDGMFVRNQQSGEISQYSGGVFHVVSPPIAAKLGLDVNGLATISAAQYAGVGKGPDYFPEGILLQNQQTGEVDIYQGGQRHWISVAVAARISLTVDVLTPISPTQFNAIPQGKDYFPDNVYLQNQETGEIAQYSGGKNHLVSAPVASKIGLTAPQLISVSSAQYNAIDKGPDYFVEGMFLQNNQSGEIDQYSGGQRHWVSSPVATSINLTQAQITTIGADQFNNIPRGGDYTPPPPSATAPDPAATA</sequence>
<dbReference type="InterPro" id="IPR051425">
    <property type="entry name" value="Formin_Homology"/>
</dbReference>
<feature type="compositionally biased region" description="Low complexity" evidence="1">
    <location>
        <begin position="98"/>
        <end position="143"/>
    </location>
</feature>
<feature type="compositionally biased region" description="Low complexity" evidence="1">
    <location>
        <begin position="185"/>
        <end position="200"/>
    </location>
</feature>
<reference evidence="3" key="1">
    <citation type="submission" date="2016-12" db="EMBL/GenBank/DDBJ databases">
        <title>Comparative genomics of four Isosphaeraceae planctomycetes: a common pool of plasmids and glycoside hydrolase genes.</title>
        <authorList>
            <person name="Ivanova A."/>
        </authorList>
    </citation>
    <scope>NUCLEOTIDE SEQUENCE [LARGE SCALE GENOMIC DNA]</scope>
    <source>
        <strain evidence="3">PX4</strain>
    </source>
</reference>
<feature type="compositionally biased region" description="Pro residues" evidence="1">
    <location>
        <begin position="224"/>
        <end position="242"/>
    </location>
</feature>
<dbReference type="PANTHER" id="PTHR45725">
    <property type="entry name" value="FORMIN HOMOLOGY 2 FAMILY MEMBER"/>
    <property type="match status" value="1"/>
</dbReference>
<proteinExistence type="predicted"/>
<dbReference type="Proteomes" id="UP000186309">
    <property type="component" value="Chromosome"/>
</dbReference>
<dbReference type="KEGG" id="pbor:BSF38_03202"/>
<feature type="region of interest" description="Disordered" evidence="1">
    <location>
        <begin position="522"/>
        <end position="548"/>
    </location>
</feature>
<dbReference type="OrthoDB" id="272714at2"/>
<feature type="compositionally biased region" description="Pro residues" evidence="1">
    <location>
        <begin position="201"/>
        <end position="214"/>
    </location>
</feature>
<feature type="compositionally biased region" description="Low complexity" evidence="1">
    <location>
        <begin position="151"/>
        <end position="160"/>
    </location>
</feature>
<keyword evidence="3" id="KW-1185">Reference proteome</keyword>
<dbReference type="AlphaFoldDB" id="A0A1U7CRV5"/>
<dbReference type="RefSeq" id="WP_145952156.1">
    <property type="nucleotide sequence ID" value="NZ_CP019082.1"/>
</dbReference>
<dbReference type="EMBL" id="CP019082">
    <property type="protein sequence ID" value="APW61677.1"/>
    <property type="molecule type" value="Genomic_DNA"/>
</dbReference>
<feature type="region of interest" description="Disordered" evidence="1">
    <location>
        <begin position="98"/>
        <end position="249"/>
    </location>
</feature>
<evidence type="ECO:0000256" key="1">
    <source>
        <dbReference type="SAM" id="MobiDB-lite"/>
    </source>
</evidence>
<accession>A0A1U7CRV5</accession>
<gene>
    <name evidence="2" type="ORF">BSF38_03202</name>
</gene>
<protein>
    <submittedName>
        <fullName evidence="2">Uncharacterized protein</fullName>
    </submittedName>
</protein>
<dbReference type="PRINTS" id="PR01217">
    <property type="entry name" value="PRICHEXTENSN"/>
</dbReference>
<feature type="compositionally biased region" description="Polar residues" evidence="1">
    <location>
        <begin position="171"/>
        <end position="184"/>
    </location>
</feature>
<evidence type="ECO:0000313" key="2">
    <source>
        <dbReference type="EMBL" id="APW61677.1"/>
    </source>
</evidence>